<accession>A0A2I2KT89</accession>
<feature type="chain" id="PRO_5014946718" description="Leucine-binding protein domain-containing protein" evidence="3">
    <location>
        <begin position="40"/>
        <end position="415"/>
    </location>
</feature>
<dbReference type="Gene3D" id="3.40.50.2300">
    <property type="match status" value="2"/>
</dbReference>
<dbReference type="PANTHER" id="PTHR30483:SF6">
    <property type="entry name" value="PERIPLASMIC BINDING PROTEIN OF ABC TRANSPORTER FOR NATURAL AMINO ACIDS"/>
    <property type="match status" value="1"/>
</dbReference>
<dbReference type="EMBL" id="FZMO01000211">
    <property type="protein sequence ID" value="SNQ48881.1"/>
    <property type="molecule type" value="Genomic_DNA"/>
</dbReference>
<dbReference type="Pfam" id="PF13458">
    <property type="entry name" value="Peripla_BP_6"/>
    <property type="match status" value="1"/>
</dbReference>
<comment type="similarity">
    <text evidence="1">Belongs to the leucine-binding protein family.</text>
</comment>
<dbReference type="Proteomes" id="UP000234331">
    <property type="component" value="Unassembled WGS sequence"/>
</dbReference>
<organism evidence="5 6">
    <name type="scientific">Frankia canadensis</name>
    <dbReference type="NCBI Taxonomy" id="1836972"/>
    <lineage>
        <taxon>Bacteria</taxon>
        <taxon>Bacillati</taxon>
        <taxon>Actinomycetota</taxon>
        <taxon>Actinomycetes</taxon>
        <taxon>Frankiales</taxon>
        <taxon>Frankiaceae</taxon>
        <taxon>Frankia</taxon>
    </lineage>
</organism>
<evidence type="ECO:0000313" key="6">
    <source>
        <dbReference type="Proteomes" id="UP000234331"/>
    </source>
</evidence>
<proteinExistence type="inferred from homology"/>
<keyword evidence="2 3" id="KW-0732">Signal</keyword>
<dbReference type="InterPro" id="IPR028082">
    <property type="entry name" value="Peripla_BP_I"/>
</dbReference>
<feature type="domain" description="Leucine-binding protein" evidence="4">
    <location>
        <begin position="59"/>
        <end position="369"/>
    </location>
</feature>
<protein>
    <recommendedName>
        <fullName evidence="4">Leucine-binding protein domain-containing protein</fullName>
    </recommendedName>
</protein>
<sequence length="415" mass="42182">MIGKNMTRGVRGGGLGRMSRLRRPLAATATAALAVTAVAACSSSGSSSSGAKSPIKLMVISTLQSAAFGFPEAVDGAKAAAAKINAAGGVNGRQIEIQSCNDQFDPNTAVACAQKAVSQKVSGVLTGYTSYGSKIVPVLAAAKIPFLGALPATEVEWNSPVSFPFSPGTNGLFAALSTKLYEQKCTKMALLSNTAGASIDTSHAAETAFKQAGGEVVYKATIPPTAADVAPQVVALLKAGAKCVVSVIPPAVQLNFIKAAYAADPTLPIGLGGLDDEVVAKLGPAGQNLVRAEASYPAASDQMKPFVAALHAFNPAAVVSAWSLNTYSGVEAIAEAAKGLDKTDGASLIAALDKTSVTLSGYPKPIDFTKPLAIKGWSRLFNSEVVVSHFQGDHFVAYPGTVDSLAALQATRGGA</sequence>
<dbReference type="InterPro" id="IPR028081">
    <property type="entry name" value="Leu-bd"/>
</dbReference>
<name>A0A2I2KT89_9ACTN</name>
<keyword evidence="6" id="KW-1185">Reference proteome</keyword>
<dbReference type="AlphaFoldDB" id="A0A2I2KT89"/>
<evidence type="ECO:0000256" key="2">
    <source>
        <dbReference type="ARBA" id="ARBA00022729"/>
    </source>
</evidence>
<dbReference type="SUPFAM" id="SSF53822">
    <property type="entry name" value="Periplasmic binding protein-like I"/>
    <property type="match status" value="1"/>
</dbReference>
<gene>
    <name evidence="5" type="ORF">FRACA_2890004</name>
</gene>
<dbReference type="InterPro" id="IPR051010">
    <property type="entry name" value="BCAA_transport"/>
</dbReference>
<reference evidence="5 6" key="1">
    <citation type="submission" date="2017-06" db="EMBL/GenBank/DDBJ databases">
        <authorList>
            <person name="Kim H.J."/>
            <person name="Triplett B.A."/>
        </authorList>
    </citation>
    <scope>NUCLEOTIDE SEQUENCE [LARGE SCALE GENOMIC DNA]</scope>
    <source>
        <strain evidence="5">FRACA_ARgP5</strain>
    </source>
</reference>
<dbReference type="OrthoDB" id="7337537at2"/>
<feature type="signal peptide" evidence="3">
    <location>
        <begin position="1"/>
        <end position="39"/>
    </location>
</feature>
<dbReference type="PANTHER" id="PTHR30483">
    <property type="entry name" value="LEUCINE-SPECIFIC-BINDING PROTEIN"/>
    <property type="match status" value="1"/>
</dbReference>
<evidence type="ECO:0000259" key="4">
    <source>
        <dbReference type="Pfam" id="PF13458"/>
    </source>
</evidence>
<evidence type="ECO:0000256" key="3">
    <source>
        <dbReference type="SAM" id="SignalP"/>
    </source>
</evidence>
<evidence type="ECO:0000313" key="5">
    <source>
        <dbReference type="EMBL" id="SNQ48881.1"/>
    </source>
</evidence>
<evidence type="ECO:0000256" key="1">
    <source>
        <dbReference type="ARBA" id="ARBA00010062"/>
    </source>
</evidence>